<dbReference type="Pfam" id="PF02518">
    <property type="entry name" value="HATPase_c"/>
    <property type="match status" value="1"/>
</dbReference>
<evidence type="ECO:0000256" key="2">
    <source>
        <dbReference type="ARBA" id="ARBA00012438"/>
    </source>
</evidence>
<protein>
    <recommendedName>
        <fullName evidence="2">histidine kinase</fullName>
        <ecNumber evidence="2">2.7.13.3</ecNumber>
    </recommendedName>
</protein>
<dbReference type="EMBL" id="AFBQ01000221">
    <property type="protein sequence ID" value="EHY31117.1"/>
    <property type="molecule type" value="Genomic_DNA"/>
</dbReference>
<dbReference type="STRING" id="762967.HMPREF9440_01503"/>
<evidence type="ECO:0000256" key="3">
    <source>
        <dbReference type="ARBA" id="ARBA00022553"/>
    </source>
</evidence>
<evidence type="ECO:0000256" key="4">
    <source>
        <dbReference type="ARBA" id="ARBA00022679"/>
    </source>
</evidence>
<evidence type="ECO:0000256" key="6">
    <source>
        <dbReference type="ARBA" id="ARBA00022777"/>
    </source>
</evidence>
<evidence type="ECO:0000256" key="1">
    <source>
        <dbReference type="ARBA" id="ARBA00000085"/>
    </source>
</evidence>
<dbReference type="PANTHER" id="PTHR45436:SF16">
    <property type="entry name" value="HISTIDINE KINASE"/>
    <property type="match status" value="1"/>
</dbReference>
<sequence>MPRSLRPLAHLWGRIGLRGRILLAFVLLMTVTALAYAWAVIRVVEFTEEELMTRGMTDESVRVEQVLARGRTPKLQDGWALYLDPVPGPAGDRWRETTVPPMPEAFREAHDGFSELLDPPAFLYKRTVVAGVIAVTLDQARFEAQEIWIMRFTWASVFVVLAVSLVVGGLLAAAVLSPIERLSWAVRRQVGAKKYVPLAADVSNDEVGQLARLCDRAMRELYEALDREKAFTRDVSHELRTPLTVIETSGELLSMADLSERERRHVERIRTNARAMGEMIDLFLELARTEGPALSTNRGAEATEVVDAVQEAWEPRARAKNLRLELFETAALPHRKGENLLEGKRFPARHLMTVLGNLVKNAVRYTEKGMVLVAVTDTGLAVADTGPGLGKDEAARIFDPMMRGAAARTQEEKKGASPVAPGNIRTEGLGLGLAIAMKVAERCGWGLTVADPEKWAEANPEAAAVLREASDGHIGAVFEIELVKVAKVERLDRKTEII</sequence>
<dbReference type="Pfam" id="PF00512">
    <property type="entry name" value="HisKA"/>
    <property type="match status" value="1"/>
</dbReference>
<feature type="transmembrane region" description="Helical" evidence="8">
    <location>
        <begin position="21"/>
        <end position="41"/>
    </location>
</feature>
<dbReference type="PATRIC" id="fig|762967.3.peg.1184"/>
<dbReference type="Gene3D" id="1.10.287.130">
    <property type="match status" value="1"/>
</dbReference>
<dbReference type="SUPFAM" id="SSF55874">
    <property type="entry name" value="ATPase domain of HSP90 chaperone/DNA topoisomerase II/histidine kinase"/>
    <property type="match status" value="1"/>
</dbReference>
<proteinExistence type="predicted"/>
<keyword evidence="11" id="KW-1185">Reference proteome</keyword>
<dbReference type="RefSeq" id="WP_008542504.1">
    <property type="nucleotide sequence ID" value="NZ_JH604975.1"/>
</dbReference>
<keyword evidence="5 8" id="KW-0812">Transmembrane</keyword>
<dbReference type="GO" id="GO:0000155">
    <property type="term" value="F:phosphorelay sensor kinase activity"/>
    <property type="evidence" value="ECO:0007669"/>
    <property type="project" value="InterPro"/>
</dbReference>
<reference evidence="10 11" key="1">
    <citation type="submission" date="2011-11" db="EMBL/GenBank/DDBJ databases">
        <authorList>
            <person name="Weinstock G."/>
            <person name="Sodergren E."/>
            <person name="Clifton S."/>
            <person name="Fulton L."/>
            <person name="Fulton B."/>
            <person name="Courtney L."/>
            <person name="Fronick C."/>
            <person name="Harrison M."/>
            <person name="Strong C."/>
            <person name="Farmer C."/>
            <person name="Delahaunty K."/>
            <person name="Markovic C."/>
            <person name="Hall O."/>
            <person name="Minx P."/>
            <person name="Tomlinson C."/>
            <person name="Mitreva M."/>
            <person name="Hou S."/>
            <person name="Chen J."/>
            <person name="Wollam A."/>
            <person name="Pepin K.H."/>
            <person name="Johnson M."/>
            <person name="Bhonagiri V."/>
            <person name="Zhang X."/>
            <person name="Suruliraj S."/>
            <person name="Warren W."/>
            <person name="Chinwalla A."/>
            <person name="Mardis E.R."/>
            <person name="Wilson R.K."/>
        </authorList>
    </citation>
    <scope>NUCLEOTIDE SEQUENCE [LARGE SCALE GENOMIC DNA]</scope>
    <source>
        <strain evidence="10 11">YIT 11816</strain>
    </source>
</reference>
<keyword evidence="4" id="KW-0808">Transferase</keyword>
<dbReference type="OrthoDB" id="9121563at2"/>
<evidence type="ECO:0000313" key="10">
    <source>
        <dbReference type="EMBL" id="EHY31117.1"/>
    </source>
</evidence>
<keyword evidence="7 8" id="KW-1133">Transmembrane helix</keyword>
<dbReference type="CDD" id="cd00082">
    <property type="entry name" value="HisKA"/>
    <property type="match status" value="1"/>
</dbReference>
<accession>H3KFI6</accession>
<dbReference type="InterPro" id="IPR050428">
    <property type="entry name" value="TCS_sensor_his_kinase"/>
</dbReference>
<dbReference type="InterPro" id="IPR003661">
    <property type="entry name" value="HisK_dim/P_dom"/>
</dbReference>
<dbReference type="GO" id="GO:0005886">
    <property type="term" value="C:plasma membrane"/>
    <property type="evidence" value="ECO:0007669"/>
    <property type="project" value="TreeGrafter"/>
</dbReference>
<comment type="caution">
    <text evidence="10">The sequence shown here is derived from an EMBL/GenBank/DDBJ whole genome shotgun (WGS) entry which is preliminary data.</text>
</comment>
<dbReference type="PANTHER" id="PTHR45436">
    <property type="entry name" value="SENSOR HISTIDINE KINASE YKOH"/>
    <property type="match status" value="1"/>
</dbReference>
<comment type="catalytic activity">
    <reaction evidence="1">
        <text>ATP + protein L-histidine = ADP + protein N-phospho-L-histidine.</text>
        <dbReference type="EC" id="2.7.13.3"/>
    </reaction>
</comment>
<feature type="domain" description="Histidine kinase" evidence="9">
    <location>
        <begin position="234"/>
        <end position="446"/>
    </location>
</feature>
<evidence type="ECO:0000256" key="8">
    <source>
        <dbReference type="SAM" id="Phobius"/>
    </source>
</evidence>
<name>H3KFI6_9BURK</name>
<evidence type="ECO:0000259" key="9">
    <source>
        <dbReference type="PROSITE" id="PS50109"/>
    </source>
</evidence>
<dbReference type="EC" id="2.7.13.3" evidence="2"/>
<dbReference type="SMART" id="SM00388">
    <property type="entry name" value="HisKA"/>
    <property type="match status" value="1"/>
</dbReference>
<dbReference type="AlphaFoldDB" id="H3KFI6"/>
<dbReference type="InterPro" id="IPR036097">
    <property type="entry name" value="HisK_dim/P_sf"/>
</dbReference>
<dbReference type="PROSITE" id="PS50109">
    <property type="entry name" value="HIS_KIN"/>
    <property type="match status" value="1"/>
</dbReference>
<dbReference type="SUPFAM" id="SSF47384">
    <property type="entry name" value="Homodimeric domain of signal transducing histidine kinase"/>
    <property type="match status" value="1"/>
</dbReference>
<dbReference type="Gene3D" id="6.10.340.10">
    <property type="match status" value="1"/>
</dbReference>
<evidence type="ECO:0000256" key="7">
    <source>
        <dbReference type="ARBA" id="ARBA00022989"/>
    </source>
</evidence>
<gene>
    <name evidence="10" type="ORF">HMPREF9440_01503</name>
</gene>
<dbReference type="InterPro" id="IPR005467">
    <property type="entry name" value="His_kinase_dom"/>
</dbReference>
<organism evidence="10 11">
    <name type="scientific">Sutterella parvirubra YIT 11816</name>
    <dbReference type="NCBI Taxonomy" id="762967"/>
    <lineage>
        <taxon>Bacteria</taxon>
        <taxon>Pseudomonadati</taxon>
        <taxon>Pseudomonadota</taxon>
        <taxon>Betaproteobacteria</taxon>
        <taxon>Burkholderiales</taxon>
        <taxon>Sutterellaceae</taxon>
        <taxon>Sutterella</taxon>
    </lineage>
</organism>
<evidence type="ECO:0000313" key="11">
    <source>
        <dbReference type="Proteomes" id="UP000004956"/>
    </source>
</evidence>
<evidence type="ECO:0000256" key="5">
    <source>
        <dbReference type="ARBA" id="ARBA00022692"/>
    </source>
</evidence>
<keyword evidence="6 10" id="KW-0418">Kinase</keyword>
<dbReference type="HOGENOM" id="CLU_000445_89_37_4"/>
<keyword evidence="8" id="KW-0472">Membrane</keyword>
<dbReference type="Gene3D" id="3.30.565.10">
    <property type="entry name" value="Histidine kinase-like ATPase, C-terminal domain"/>
    <property type="match status" value="1"/>
</dbReference>
<dbReference type="Proteomes" id="UP000004956">
    <property type="component" value="Unassembled WGS sequence"/>
</dbReference>
<dbReference type="InterPro" id="IPR003594">
    <property type="entry name" value="HATPase_dom"/>
</dbReference>
<feature type="transmembrane region" description="Helical" evidence="8">
    <location>
        <begin position="152"/>
        <end position="179"/>
    </location>
</feature>
<dbReference type="InterPro" id="IPR036890">
    <property type="entry name" value="HATPase_C_sf"/>
</dbReference>
<keyword evidence="3" id="KW-0597">Phosphoprotein</keyword>
<dbReference type="SMART" id="SM00387">
    <property type="entry name" value="HATPase_c"/>
    <property type="match status" value="1"/>
</dbReference>